<feature type="transmembrane region" description="Helical" evidence="3">
    <location>
        <begin position="259"/>
        <end position="280"/>
    </location>
</feature>
<dbReference type="EMBL" id="JAVIZX010000001">
    <property type="protein sequence ID" value="MDR6214692.1"/>
    <property type="molecule type" value="Genomic_DNA"/>
</dbReference>
<feature type="transmembrane region" description="Helical" evidence="3">
    <location>
        <begin position="29"/>
        <end position="50"/>
    </location>
</feature>
<dbReference type="SUPFAM" id="SSF53756">
    <property type="entry name" value="UDP-Glycosyltransferase/glycogen phosphorylase"/>
    <property type="match status" value="1"/>
</dbReference>
<dbReference type="Pfam" id="PF02397">
    <property type="entry name" value="Bac_transf"/>
    <property type="match status" value="1"/>
</dbReference>
<dbReference type="Gene3D" id="3.40.50.2000">
    <property type="entry name" value="Glycogen Phosphorylase B"/>
    <property type="match status" value="2"/>
</dbReference>
<keyword evidence="3" id="KW-0812">Transmembrane</keyword>
<feature type="domain" description="Glycosyltransferase subfamily 4-like N-terminal" evidence="5">
    <location>
        <begin position="510"/>
        <end position="606"/>
    </location>
</feature>
<evidence type="ECO:0000259" key="4">
    <source>
        <dbReference type="Pfam" id="PF02397"/>
    </source>
</evidence>
<name>A0ABU1IBY4_9BURK</name>
<organism evidence="6 7">
    <name type="scientific">Paracidovorax wautersii</name>
    <dbReference type="NCBI Taxonomy" id="1177982"/>
    <lineage>
        <taxon>Bacteria</taxon>
        <taxon>Pseudomonadati</taxon>
        <taxon>Pseudomonadota</taxon>
        <taxon>Betaproteobacteria</taxon>
        <taxon>Burkholderiales</taxon>
        <taxon>Comamonadaceae</taxon>
        <taxon>Paracidovorax</taxon>
    </lineage>
</organism>
<dbReference type="PANTHER" id="PTHR30576:SF0">
    <property type="entry name" value="UNDECAPRENYL-PHOSPHATE N-ACETYLGALACTOSAMINYL 1-PHOSPHATE TRANSFERASE-RELATED"/>
    <property type="match status" value="1"/>
</dbReference>
<dbReference type="InterPro" id="IPR003362">
    <property type="entry name" value="Bact_transf"/>
</dbReference>
<keyword evidence="7" id="KW-1185">Reference proteome</keyword>
<protein>
    <submittedName>
        <fullName evidence="6">Lipopolysaccharide/colanic/teichoic acid biosynthesis glycosyltransferase</fullName>
    </submittedName>
</protein>
<accession>A0ABU1IBY4</accession>
<dbReference type="PANTHER" id="PTHR30576">
    <property type="entry name" value="COLANIC BIOSYNTHESIS UDP-GLUCOSE LIPID CARRIER TRANSFERASE"/>
    <property type="match status" value="1"/>
</dbReference>
<sequence length="798" mass="87165">MTRPSPSPLAAAGLPQLGHAMPARQRGFVLRWSLAGMATLVLAYAMALLLEHTGRATYQFAQTVLWCALPYAVSARWIYKGAHLPAMERSSFILAATSLPYLLTPLGFALAQQPYSRGAVLLSYLLATVWFLWGHWLQQRRQVWQLAYLDPSVPQRLEALVGQPVAGLAPRLQLQPWQGEAAAARHWDGVVIDERASGATCGPEQMISALRLARMRLYTVEQLAELLSGRKVVVPHDARSLWDLEVSPSYDLFKRGLDFAVCAATLPLWLPLCALLGLAVRCDSPGPALFSQIRVGRDGQPFRLWKLRSMQHHPQDAAARFARTGDARITRLGRVLRRTRLDELPQLWNVLCGHMSLIGPRPEQQAFVEEFTRRIPAYAYRHLVRPGPDGLGAGAAGLRRQRGGNRHQAQLRPVLPGALLHRAGPAHRLQDRAYRRHGLRRPLMAPPPPMDRSPPHAPRQARILLLQENDATGGVNAMIDELQHGLQALGWEGLQVEALNRTSPAALARAAWRCDAIVATNNFRTAYVGRALAQLRRRPCLVWVHGPLQEVLAQAPVPPARQAVLRWLYRRIPAYVFNSAHTRQSFEAFTGRAIAPGRGWVIPNAVRQRAAPLSAHTAITAGAAVELGYVGRLAPEKAPQHLIAMLRALPRTYRLTLVGDGPLRAALEAEGADLCAAGRLVFAGERPRHQAIDPAWRLTVLASRYEGGCPLSVLESAAAGLPFVAPPLPALQETVCGAAAPLLAAGDSPAALAQAVVRVLGLPAAEVQAALNAVLGAHDPARFAQQWSDALSQVLVRR</sequence>
<dbReference type="Proteomes" id="UP001267710">
    <property type="component" value="Unassembled WGS sequence"/>
</dbReference>
<evidence type="ECO:0000313" key="6">
    <source>
        <dbReference type="EMBL" id="MDR6214692.1"/>
    </source>
</evidence>
<feature type="transmembrane region" description="Helical" evidence="3">
    <location>
        <begin position="91"/>
        <end position="112"/>
    </location>
</feature>
<keyword evidence="3" id="KW-1133">Transmembrane helix</keyword>
<feature type="transmembrane region" description="Helical" evidence="3">
    <location>
        <begin position="56"/>
        <end position="79"/>
    </location>
</feature>
<gene>
    <name evidence="6" type="ORF">QE399_002381</name>
</gene>
<evidence type="ECO:0000256" key="3">
    <source>
        <dbReference type="SAM" id="Phobius"/>
    </source>
</evidence>
<evidence type="ECO:0000313" key="7">
    <source>
        <dbReference type="Proteomes" id="UP001267710"/>
    </source>
</evidence>
<dbReference type="Pfam" id="PF13439">
    <property type="entry name" value="Glyco_transf_4"/>
    <property type="match status" value="1"/>
</dbReference>
<reference evidence="6 7" key="1">
    <citation type="submission" date="2023-08" db="EMBL/GenBank/DDBJ databases">
        <title>Functional and genomic diversity of the sorghum phyllosphere microbiome.</title>
        <authorList>
            <person name="Shade A."/>
        </authorList>
    </citation>
    <scope>NUCLEOTIDE SEQUENCE [LARGE SCALE GENOMIC DNA]</scope>
    <source>
        <strain evidence="6 7">SORGH_AS_0335</strain>
    </source>
</reference>
<feature type="domain" description="Bacterial sugar transferase" evidence="4">
    <location>
        <begin position="254"/>
        <end position="391"/>
    </location>
</feature>
<feature type="transmembrane region" description="Helical" evidence="3">
    <location>
        <begin position="118"/>
        <end position="137"/>
    </location>
</feature>
<dbReference type="Pfam" id="PF13692">
    <property type="entry name" value="Glyco_trans_1_4"/>
    <property type="match status" value="1"/>
</dbReference>
<comment type="similarity">
    <text evidence="1">Belongs to the bacterial sugar transferase family.</text>
</comment>
<evidence type="ECO:0000256" key="1">
    <source>
        <dbReference type="ARBA" id="ARBA00006464"/>
    </source>
</evidence>
<evidence type="ECO:0000256" key="2">
    <source>
        <dbReference type="SAM" id="MobiDB-lite"/>
    </source>
</evidence>
<proteinExistence type="inferred from homology"/>
<dbReference type="InterPro" id="IPR028098">
    <property type="entry name" value="Glyco_trans_4-like_N"/>
</dbReference>
<evidence type="ECO:0000259" key="5">
    <source>
        <dbReference type="Pfam" id="PF13439"/>
    </source>
</evidence>
<feature type="region of interest" description="Disordered" evidence="2">
    <location>
        <begin position="426"/>
        <end position="458"/>
    </location>
</feature>
<comment type="caution">
    <text evidence="6">The sequence shown here is derived from an EMBL/GenBank/DDBJ whole genome shotgun (WGS) entry which is preliminary data.</text>
</comment>
<feature type="compositionally biased region" description="Pro residues" evidence="2">
    <location>
        <begin position="444"/>
        <end position="457"/>
    </location>
</feature>
<keyword evidence="3" id="KW-0472">Membrane</keyword>